<dbReference type="AlphaFoldDB" id="A0A1B6JZM2"/>
<sequence length="132" mass="14806">FHKNLDVCRVGEVVWIKERPMEGISRFQLHSASALGLEQNWNDPEAVLSHPAPIYLVEDFFPDVEALAEAAARVPHEAAWSHHQLHVRLVGIVVVLSPREGYGLRASGHRRDRSRSACSPGSTEVRSIWIPQ</sequence>
<evidence type="ECO:0000313" key="1">
    <source>
        <dbReference type="EMBL" id="JAT04648.1"/>
    </source>
</evidence>
<dbReference type="EMBL" id="GECU01003059">
    <property type="protein sequence ID" value="JAT04648.1"/>
    <property type="molecule type" value="Transcribed_RNA"/>
</dbReference>
<proteinExistence type="predicted"/>
<reference evidence="1" key="1">
    <citation type="submission" date="2015-11" db="EMBL/GenBank/DDBJ databases">
        <title>De novo transcriptome assembly of four potential Pierce s Disease insect vectors from Arizona vineyards.</title>
        <authorList>
            <person name="Tassone E.E."/>
        </authorList>
    </citation>
    <scope>NUCLEOTIDE SEQUENCE</scope>
</reference>
<feature type="non-terminal residue" evidence="1">
    <location>
        <position position="1"/>
    </location>
</feature>
<protein>
    <submittedName>
        <fullName evidence="1">Uncharacterized protein</fullName>
    </submittedName>
</protein>
<gene>
    <name evidence="1" type="ORF">g.48178</name>
</gene>
<name>A0A1B6JZM2_9HEMI</name>
<accession>A0A1B6JZM2</accession>
<organism evidence="1">
    <name type="scientific">Homalodisca liturata</name>
    <dbReference type="NCBI Taxonomy" id="320908"/>
    <lineage>
        <taxon>Eukaryota</taxon>
        <taxon>Metazoa</taxon>
        <taxon>Ecdysozoa</taxon>
        <taxon>Arthropoda</taxon>
        <taxon>Hexapoda</taxon>
        <taxon>Insecta</taxon>
        <taxon>Pterygota</taxon>
        <taxon>Neoptera</taxon>
        <taxon>Paraneoptera</taxon>
        <taxon>Hemiptera</taxon>
        <taxon>Auchenorrhyncha</taxon>
        <taxon>Membracoidea</taxon>
        <taxon>Cicadellidae</taxon>
        <taxon>Cicadellinae</taxon>
        <taxon>Proconiini</taxon>
        <taxon>Homalodisca</taxon>
    </lineage>
</organism>